<keyword evidence="1" id="KW-1133">Transmembrane helix</keyword>
<name>A0ABV3GSQ1_MICGL</name>
<feature type="transmembrane region" description="Helical" evidence="1">
    <location>
        <begin position="65"/>
        <end position="83"/>
    </location>
</feature>
<dbReference type="RefSeq" id="WP_358141512.1">
    <property type="nucleotide sequence ID" value="NZ_JBFALK010000033.1"/>
</dbReference>
<evidence type="ECO:0000313" key="2">
    <source>
        <dbReference type="EMBL" id="MEV0974644.1"/>
    </source>
</evidence>
<sequence length="138" mass="15515">MADTTITTALAGYPHAPVWAVLVTALAAAFAIVNHVRFTRAGARSFWAERYFDEDAPKEWRNLPFAQLPGGIMLAMWAVMLAYTRFSGDETLDALMGVFLFASFAFGVVAVTRMYRPPRKAKPRWLAEEEERRRARSG</sequence>
<gene>
    <name evidence="2" type="ORF">AB0I59_39150</name>
</gene>
<organism evidence="2 3">
    <name type="scientific">Microtetraspora glauca</name>
    <dbReference type="NCBI Taxonomy" id="1996"/>
    <lineage>
        <taxon>Bacteria</taxon>
        <taxon>Bacillati</taxon>
        <taxon>Actinomycetota</taxon>
        <taxon>Actinomycetes</taxon>
        <taxon>Streptosporangiales</taxon>
        <taxon>Streptosporangiaceae</taxon>
        <taxon>Microtetraspora</taxon>
    </lineage>
</organism>
<dbReference type="EMBL" id="JBFALK010000033">
    <property type="protein sequence ID" value="MEV0974644.1"/>
    <property type="molecule type" value="Genomic_DNA"/>
</dbReference>
<feature type="transmembrane region" description="Helical" evidence="1">
    <location>
        <begin position="95"/>
        <end position="115"/>
    </location>
</feature>
<evidence type="ECO:0008006" key="4">
    <source>
        <dbReference type="Google" id="ProtNLM"/>
    </source>
</evidence>
<protein>
    <recommendedName>
        <fullName evidence="4">SdpI family protein</fullName>
    </recommendedName>
</protein>
<keyword evidence="1" id="KW-0812">Transmembrane</keyword>
<accession>A0ABV3GSQ1</accession>
<comment type="caution">
    <text evidence="2">The sequence shown here is derived from an EMBL/GenBank/DDBJ whole genome shotgun (WGS) entry which is preliminary data.</text>
</comment>
<keyword evidence="1" id="KW-0472">Membrane</keyword>
<evidence type="ECO:0000256" key="1">
    <source>
        <dbReference type="SAM" id="Phobius"/>
    </source>
</evidence>
<proteinExistence type="predicted"/>
<reference evidence="2 3" key="1">
    <citation type="submission" date="2024-06" db="EMBL/GenBank/DDBJ databases">
        <title>The Natural Products Discovery Center: Release of the First 8490 Sequenced Strains for Exploring Actinobacteria Biosynthetic Diversity.</title>
        <authorList>
            <person name="Kalkreuter E."/>
            <person name="Kautsar S.A."/>
            <person name="Yang D."/>
            <person name="Bader C.D."/>
            <person name="Teijaro C.N."/>
            <person name="Fluegel L."/>
            <person name="Davis C.M."/>
            <person name="Simpson J.R."/>
            <person name="Lauterbach L."/>
            <person name="Steele A.D."/>
            <person name="Gui C."/>
            <person name="Meng S."/>
            <person name="Li G."/>
            <person name="Viehrig K."/>
            <person name="Ye F."/>
            <person name="Su P."/>
            <person name="Kiefer A.F."/>
            <person name="Nichols A."/>
            <person name="Cepeda A.J."/>
            <person name="Yan W."/>
            <person name="Fan B."/>
            <person name="Jiang Y."/>
            <person name="Adhikari A."/>
            <person name="Zheng C.-J."/>
            <person name="Schuster L."/>
            <person name="Cowan T.M."/>
            <person name="Smanski M.J."/>
            <person name="Chevrette M.G."/>
            <person name="De Carvalho L.P.S."/>
            <person name="Shen B."/>
        </authorList>
    </citation>
    <scope>NUCLEOTIDE SEQUENCE [LARGE SCALE GENOMIC DNA]</scope>
    <source>
        <strain evidence="2 3">NPDC050100</strain>
    </source>
</reference>
<feature type="transmembrane region" description="Helical" evidence="1">
    <location>
        <begin position="16"/>
        <end position="36"/>
    </location>
</feature>
<dbReference type="Proteomes" id="UP001551675">
    <property type="component" value="Unassembled WGS sequence"/>
</dbReference>
<keyword evidence="3" id="KW-1185">Reference proteome</keyword>
<evidence type="ECO:0000313" key="3">
    <source>
        <dbReference type="Proteomes" id="UP001551675"/>
    </source>
</evidence>